<feature type="compositionally biased region" description="Basic and acidic residues" evidence="1">
    <location>
        <begin position="74"/>
        <end position="86"/>
    </location>
</feature>
<protein>
    <submittedName>
        <fullName evidence="2">Uncharacterized protein</fullName>
    </submittedName>
</protein>
<evidence type="ECO:0000313" key="2">
    <source>
        <dbReference type="EMBL" id="KIK32089.1"/>
    </source>
</evidence>
<evidence type="ECO:0000313" key="3">
    <source>
        <dbReference type="Proteomes" id="UP000054485"/>
    </source>
</evidence>
<dbReference type="OrthoDB" id="2418900at2759"/>
<dbReference type="InParanoid" id="A0A0D0A1R8"/>
<evidence type="ECO:0000256" key="1">
    <source>
        <dbReference type="SAM" id="MobiDB-lite"/>
    </source>
</evidence>
<dbReference type="AlphaFoldDB" id="A0A0D0A1R8"/>
<name>A0A0D0A1R8_9AGAM</name>
<gene>
    <name evidence="2" type="ORF">CY34DRAFT_102253</name>
</gene>
<keyword evidence="3" id="KW-1185">Reference proteome</keyword>
<organism evidence="2 3">
    <name type="scientific">Suillus luteus UH-Slu-Lm8-n1</name>
    <dbReference type="NCBI Taxonomy" id="930992"/>
    <lineage>
        <taxon>Eukaryota</taxon>
        <taxon>Fungi</taxon>
        <taxon>Dikarya</taxon>
        <taxon>Basidiomycota</taxon>
        <taxon>Agaricomycotina</taxon>
        <taxon>Agaricomycetes</taxon>
        <taxon>Agaricomycetidae</taxon>
        <taxon>Boletales</taxon>
        <taxon>Suillineae</taxon>
        <taxon>Suillaceae</taxon>
        <taxon>Suillus</taxon>
    </lineage>
</organism>
<dbReference type="Proteomes" id="UP000054485">
    <property type="component" value="Unassembled WGS sequence"/>
</dbReference>
<reference evidence="3" key="2">
    <citation type="submission" date="2015-01" db="EMBL/GenBank/DDBJ databases">
        <title>Evolutionary Origins and Diversification of the Mycorrhizal Mutualists.</title>
        <authorList>
            <consortium name="DOE Joint Genome Institute"/>
            <consortium name="Mycorrhizal Genomics Consortium"/>
            <person name="Kohler A."/>
            <person name="Kuo A."/>
            <person name="Nagy L.G."/>
            <person name="Floudas D."/>
            <person name="Copeland A."/>
            <person name="Barry K.W."/>
            <person name="Cichocki N."/>
            <person name="Veneault-Fourrey C."/>
            <person name="LaButti K."/>
            <person name="Lindquist E.A."/>
            <person name="Lipzen A."/>
            <person name="Lundell T."/>
            <person name="Morin E."/>
            <person name="Murat C."/>
            <person name="Riley R."/>
            <person name="Ohm R."/>
            <person name="Sun H."/>
            <person name="Tunlid A."/>
            <person name="Henrissat B."/>
            <person name="Grigoriev I.V."/>
            <person name="Hibbett D.S."/>
            <person name="Martin F."/>
        </authorList>
    </citation>
    <scope>NUCLEOTIDE SEQUENCE [LARGE SCALE GENOMIC DNA]</scope>
    <source>
        <strain evidence="3">UH-Slu-Lm8-n1</strain>
    </source>
</reference>
<sequence length="295" mass="33021">MRPRLPPSPIFTFCATCRLDCGHWLPTVSGLNKHIASLKACHQKWQDRLKNFSINVFDLGQGYSAGDEQEVDADEHHERDGGREDATYGEQDAPPTSPPSESPPIRRASADEVPDVEPEPNSHHQASVEEVPDEPERITEDTRWIEGYPAEHMAGAPCQDDVVPTKFHAIQEEQEVSGGSLWGSFHDEEEWELAKWLVQNVGQNQMDKFLKLPIIRDRAQVSYTNNRNFLQKIDALPTKGPEWHCDMIAVAGDQVDTNGGAPSVTNSVLYGPPDLHNILYKTGRRTMGPCCVHPR</sequence>
<dbReference type="HOGENOM" id="CLU_006344_3_1_1"/>
<accession>A0A0D0A1R8</accession>
<proteinExistence type="predicted"/>
<feature type="region of interest" description="Disordered" evidence="1">
    <location>
        <begin position="68"/>
        <end position="138"/>
    </location>
</feature>
<reference evidence="2 3" key="1">
    <citation type="submission" date="2014-04" db="EMBL/GenBank/DDBJ databases">
        <authorList>
            <consortium name="DOE Joint Genome Institute"/>
            <person name="Kuo A."/>
            <person name="Ruytinx J."/>
            <person name="Rineau F."/>
            <person name="Colpaert J."/>
            <person name="Kohler A."/>
            <person name="Nagy L.G."/>
            <person name="Floudas D."/>
            <person name="Copeland A."/>
            <person name="Barry K.W."/>
            <person name="Cichocki N."/>
            <person name="Veneault-Fourrey C."/>
            <person name="LaButti K."/>
            <person name="Lindquist E.A."/>
            <person name="Lipzen A."/>
            <person name="Lundell T."/>
            <person name="Morin E."/>
            <person name="Murat C."/>
            <person name="Sun H."/>
            <person name="Tunlid A."/>
            <person name="Henrissat B."/>
            <person name="Grigoriev I.V."/>
            <person name="Hibbett D.S."/>
            <person name="Martin F."/>
            <person name="Nordberg H.P."/>
            <person name="Cantor M.N."/>
            <person name="Hua S.X."/>
        </authorList>
    </citation>
    <scope>NUCLEOTIDE SEQUENCE [LARGE SCALE GENOMIC DNA]</scope>
    <source>
        <strain evidence="2 3">UH-Slu-Lm8-n1</strain>
    </source>
</reference>
<dbReference type="EMBL" id="KN836413">
    <property type="protein sequence ID" value="KIK32089.1"/>
    <property type="molecule type" value="Genomic_DNA"/>
</dbReference>